<gene>
    <name evidence="2" type="ORF">LMG28138_01437</name>
</gene>
<protein>
    <recommendedName>
        <fullName evidence="4">Polysaccharide chain length determinant N-terminal domain-containing protein</fullName>
    </recommendedName>
</protein>
<accession>A0A6S7AYP2</accession>
<keyword evidence="1" id="KW-1133">Transmembrane helix</keyword>
<evidence type="ECO:0008006" key="4">
    <source>
        <dbReference type="Google" id="ProtNLM"/>
    </source>
</evidence>
<dbReference type="Proteomes" id="UP000494115">
    <property type="component" value="Unassembled WGS sequence"/>
</dbReference>
<name>A0A6S7AYP2_9BURK</name>
<keyword evidence="1" id="KW-0472">Membrane</keyword>
<evidence type="ECO:0000256" key="1">
    <source>
        <dbReference type="SAM" id="Phobius"/>
    </source>
</evidence>
<dbReference type="PANTHER" id="PTHR32309:SF13">
    <property type="entry name" value="FERRIC ENTEROBACTIN TRANSPORT PROTEIN FEPE"/>
    <property type="match status" value="1"/>
</dbReference>
<keyword evidence="3" id="KW-1185">Reference proteome</keyword>
<dbReference type="AlphaFoldDB" id="A0A6S7AYP2"/>
<organism evidence="2 3">
    <name type="scientific">Pararobbsia alpina</name>
    <dbReference type="NCBI Taxonomy" id="621374"/>
    <lineage>
        <taxon>Bacteria</taxon>
        <taxon>Pseudomonadati</taxon>
        <taxon>Pseudomonadota</taxon>
        <taxon>Betaproteobacteria</taxon>
        <taxon>Burkholderiales</taxon>
        <taxon>Burkholderiaceae</taxon>
        <taxon>Pararobbsia</taxon>
    </lineage>
</organism>
<proteinExistence type="predicted"/>
<dbReference type="PANTHER" id="PTHR32309">
    <property type="entry name" value="TYROSINE-PROTEIN KINASE"/>
    <property type="match status" value="1"/>
</dbReference>
<evidence type="ECO:0000313" key="3">
    <source>
        <dbReference type="Proteomes" id="UP000494115"/>
    </source>
</evidence>
<feature type="transmembrane region" description="Helical" evidence="1">
    <location>
        <begin position="351"/>
        <end position="372"/>
    </location>
</feature>
<dbReference type="GO" id="GO:0005886">
    <property type="term" value="C:plasma membrane"/>
    <property type="evidence" value="ECO:0007669"/>
    <property type="project" value="TreeGrafter"/>
</dbReference>
<feature type="transmembrane region" description="Helical" evidence="1">
    <location>
        <begin position="20"/>
        <end position="41"/>
    </location>
</feature>
<dbReference type="GO" id="GO:0004713">
    <property type="term" value="F:protein tyrosine kinase activity"/>
    <property type="evidence" value="ECO:0007669"/>
    <property type="project" value="TreeGrafter"/>
</dbReference>
<keyword evidence="1" id="KW-0812">Transmembrane</keyword>
<reference evidence="2 3" key="1">
    <citation type="submission" date="2020-04" db="EMBL/GenBank/DDBJ databases">
        <authorList>
            <person name="De Canck E."/>
        </authorList>
    </citation>
    <scope>NUCLEOTIDE SEQUENCE [LARGE SCALE GENOMIC DNA]</scope>
    <source>
        <strain evidence="2 3">LMG 28138</strain>
    </source>
</reference>
<dbReference type="EMBL" id="CADIKM010000004">
    <property type="protein sequence ID" value="CAB3782088.1"/>
    <property type="molecule type" value="Genomic_DNA"/>
</dbReference>
<sequence length="377" mass="41746">MATHLSAKPPKTVRERIKGINRLFACTVLVPTTLAILYYGFVASDVYVSESRFVVRSVRQQQQTSMVNALLEGTGFSKADDDTYPLIDYIESRDALRELNQNDYILNSYSKQGDFISRFHTMLGGSFENLWRYYGKHIASATLDPTSSITTLQVRSYTAKDAEQINATLIQISERLINRLNDRAASDTVQFAQRQLELAAQKAKDAAMALAAYRQSHTVFDPERQSALQLQQVASLQTQLLAAQSQLGQLQAISPQNPQIPVLRKYIDTLNSQIQSATGTVAGGQNSLSEKATTYTRLELDAEFADKELAAAMAALDSARAEAQKQQLYLEVLVNPNTPDIAVEPKRIRGIIAAFAVGVICWAVLTLLIASIREHQD</sequence>
<evidence type="ECO:0000313" key="2">
    <source>
        <dbReference type="EMBL" id="CAB3782088.1"/>
    </source>
</evidence>
<dbReference type="InterPro" id="IPR050445">
    <property type="entry name" value="Bact_polysacc_biosynth/exp"/>
</dbReference>